<gene>
    <name evidence="2" type="primary">20203759</name>
    <name evidence="1" type="ORF">HELRODRAFT_171718</name>
</gene>
<dbReference type="HOGENOM" id="CLU_1770081_0_0_1"/>
<dbReference type="GeneID" id="20203759"/>
<dbReference type="EnsemblMetazoa" id="HelroT171718">
    <property type="protein sequence ID" value="HelroP171718"/>
    <property type="gene ID" value="HelroG171718"/>
</dbReference>
<evidence type="ECO:0000313" key="3">
    <source>
        <dbReference type="Proteomes" id="UP000015101"/>
    </source>
</evidence>
<dbReference type="EMBL" id="KB096365">
    <property type="protein sequence ID" value="ESO05342.1"/>
    <property type="molecule type" value="Genomic_DNA"/>
</dbReference>
<dbReference type="Proteomes" id="UP000015101">
    <property type="component" value="Unassembled WGS sequence"/>
</dbReference>
<dbReference type="EMBL" id="AMQM01003917">
    <property type="status" value="NOT_ANNOTATED_CDS"/>
    <property type="molecule type" value="Genomic_DNA"/>
</dbReference>
<accession>T1F4L0</accession>
<keyword evidence="3" id="KW-1185">Reference proteome</keyword>
<protein>
    <submittedName>
        <fullName evidence="1 2">Uncharacterized protein</fullName>
    </submittedName>
</protein>
<reference evidence="3" key="1">
    <citation type="submission" date="2012-12" db="EMBL/GenBank/DDBJ databases">
        <authorList>
            <person name="Hellsten U."/>
            <person name="Grimwood J."/>
            <person name="Chapman J.A."/>
            <person name="Shapiro H."/>
            <person name="Aerts A."/>
            <person name="Otillar R.P."/>
            <person name="Terry A.Y."/>
            <person name="Boore J.L."/>
            <person name="Simakov O."/>
            <person name="Marletaz F."/>
            <person name="Cho S.-J."/>
            <person name="Edsinger-Gonzales E."/>
            <person name="Havlak P."/>
            <person name="Kuo D.-H."/>
            <person name="Larsson T."/>
            <person name="Lv J."/>
            <person name="Arendt D."/>
            <person name="Savage R."/>
            <person name="Osoegawa K."/>
            <person name="de Jong P."/>
            <person name="Lindberg D.R."/>
            <person name="Seaver E.C."/>
            <person name="Weisblat D.A."/>
            <person name="Putnam N.H."/>
            <person name="Grigoriev I.V."/>
            <person name="Rokhsar D.S."/>
        </authorList>
    </citation>
    <scope>NUCLEOTIDE SEQUENCE</scope>
</reference>
<dbReference type="KEGG" id="hro:HELRODRAFT_171718"/>
<reference evidence="2" key="3">
    <citation type="submission" date="2015-06" db="UniProtKB">
        <authorList>
            <consortium name="EnsemblMetazoa"/>
        </authorList>
    </citation>
    <scope>IDENTIFICATION</scope>
</reference>
<evidence type="ECO:0000313" key="1">
    <source>
        <dbReference type="EMBL" id="ESO05342.1"/>
    </source>
</evidence>
<dbReference type="RefSeq" id="XP_009016657.1">
    <property type="nucleotide sequence ID" value="XM_009018409.1"/>
</dbReference>
<evidence type="ECO:0000313" key="2">
    <source>
        <dbReference type="EnsemblMetazoa" id="HelroP171718"/>
    </source>
</evidence>
<reference evidence="1 3" key="2">
    <citation type="journal article" date="2013" name="Nature">
        <title>Insights into bilaterian evolution from three spiralian genomes.</title>
        <authorList>
            <person name="Simakov O."/>
            <person name="Marletaz F."/>
            <person name="Cho S.J."/>
            <person name="Edsinger-Gonzales E."/>
            <person name="Havlak P."/>
            <person name="Hellsten U."/>
            <person name="Kuo D.H."/>
            <person name="Larsson T."/>
            <person name="Lv J."/>
            <person name="Arendt D."/>
            <person name="Savage R."/>
            <person name="Osoegawa K."/>
            <person name="de Jong P."/>
            <person name="Grimwood J."/>
            <person name="Chapman J.A."/>
            <person name="Shapiro H."/>
            <person name="Aerts A."/>
            <person name="Otillar R.P."/>
            <person name="Terry A.Y."/>
            <person name="Boore J.L."/>
            <person name="Grigoriev I.V."/>
            <person name="Lindberg D.R."/>
            <person name="Seaver E.C."/>
            <person name="Weisblat D.A."/>
            <person name="Putnam N.H."/>
            <person name="Rokhsar D.S."/>
        </authorList>
    </citation>
    <scope>NUCLEOTIDE SEQUENCE</scope>
</reference>
<sequence>MIETSEDCSTYPIAQGLLAVIENEKKWTYGIDRNHHYHLAWHRHQNNRMHLSTKHDMKSRAQQVGLLRNKENDRNKKKAMKILSNNKSNKLENNEDVTWKVTRSDRRTARQTPFEMRANLMRPDINFTQVHAQSTTTYFFFFAIVAA</sequence>
<organism evidence="2 3">
    <name type="scientific">Helobdella robusta</name>
    <name type="common">Californian leech</name>
    <dbReference type="NCBI Taxonomy" id="6412"/>
    <lineage>
        <taxon>Eukaryota</taxon>
        <taxon>Metazoa</taxon>
        <taxon>Spiralia</taxon>
        <taxon>Lophotrochozoa</taxon>
        <taxon>Annelida</taxon>
        <taxon>Clitellata</taxon>
        <taxon>Hirudinea</taxon>
        <taxon>Rhynchobdellida</taxon>
        <taxon>Glossiphoniidae</taxon>
        <taxon>Helobdella</taxon>
    </lineage>
</organism>
<dbReference type="InParanoid" id="T1F4L0"/>
<dbReference type="CTD" id="20203759"/>
<proteinExistence type="predicted"/>
<name>T1F4L0_HELRO</name>
<dbReference type="AlphaFoldDB" id="T1F4L0"/>